<evidence type="ECO:0000313" key="3">
    <source>
        <dbReference type="Proteomes" id="UP000266841"/>
    </source>
</evidence>
<dbReference type="AlphaFoldDB" id="K0QYY4"/>
<dbReference type="EMBL" id="AGNL01050121">
    <property type="protein sequence ID" value="EJK44140.1"/>
    <property type="molecule type" value="Genomic_DNA"/>
</dbReference>
<gene>
    <name evidence="2" type="ORF">THAOC_37348</name>
</gene>
<reference evidence="2 3" key="1">
    <citation type="journal article" date="2012" name="Genome Biol.">
        <title>Genome and low-iron response of an oceanic diatom adapted to chronic iron limitation.</title>
        <authorList>
            <person name="Lommer M."/>
            <person name="Specht M."/>
            <person name="Roy A.S."/>
            <person name="Kraemer L."/>
            <person name="Andreson R."/>
            <person name="Gutowska M.A."/>
            <person name="Wolf J."/>
            <person name="Bergner S.V."/>
            <person name="Schilhabel M.B."/>
            <person name="Klostermeier U.C."/>
            <person name="Beiko R.G."/>
            <person name="Rosenstiel P."/>
            <person name="Hippler M."/>
            <person name="Laroche J."/>
        </authorList>
    </citation>
    <scope>NUCLEOTIDE SEQUENCE [LARGE SCALE GENOMIC DNA]</scope>
    <source>
        <strain evidence="2 3">CCMP1005</strain>
    </source>
</reference>
<dbReference type="Proteomes" id="UP000266841">
    <property type="component" value="Unassembled WGS sequence"/>
</dbReference>
<keyword evidence="3" id="KW-1185">Reference proteome</keyword>
<keyword evidence="1" id="KW-0732">Signal</keyword>
<protein>
    <recommendedName>
        <fullName evidence="4">Secreted protein</fullName>
    </recommendedName>
</protein>
<feature type="signal peptide" evidence="1">
    <location>
        <begin position="1"/>
        <end position="17"/>
    </location>
</feature>
<proteinExistence type="predicted"/>
<evidence type="ECO:0000256" key="1">
    <source>
        <dbReference type="SAM" id="SignalP"/>
    </source>
</evidence>
<name>K0QYY4_THAOC</name>
<evidence type="ECO:0000313" key="2">
    <source>
        <dbReference type="EMBL" id="EJK44140.1"/>
    </source>
</evidence>
<accession>K0QYY4</accession>
<sequence>MVAVAAVMARAPLLVRTLLVGPVSRPCQSARFLRPPGWRLRTFPALGRERRQDHTRRRRKFVWWVAQVLPYSAVSYGGRKVVRTAKAT</sequence>
<comment type="caution">
    <text evidence="2">The sequence shown here is derived from an EMBL/GenBank/DDBJ whole genome shotgun (WGS) entry which is preliminary data.</text>
</comment>
<feature type="chain" id="PRO_5003838727" description="Secreted protein" evidence="1">
    <location>
        <begin position="18"/>
        <end position="88"/>
    </location>
</feature>
<evidence type="ECO:0008006" key="4">
    <source>
        <dbReference type="Google" id="ProtNLM"/>
    </source>
</evidence>
<organism evidence="2 3">
    <name type="scientific">Thalassiosira oceanica</name>
    <name type="common">Marine diatom</name>
    <dbReference type="NCBI Taxonomy" id="159749"/>
    <lineage>
        <taxon>Eukaryota</taxon>
        <taxon>Sar</taxon>
        <taxon>Stramenopiles</taxon>
        <taxon>Ochrophyta</taxon>
        <taxon>Bacillariophyta</taxon>
        <taxon>Coscinodiscophyceae</taxon>
        <taxon>Thalassiosirophycidae</taxon>
        <taxon>Thalassiosirales</taxon>
        <taxon>Thalassiosiraceae</taxon>
        <taxon>Thalassiosira</taxon>
    </lineage>
</organism>